<dbReference type="AlphaFoldDB" id="A0AB39IVA1"/>
<proteinExistence type="predicted"/>
<sequence>MSVPLYWTQEGLPIGSHFAARFGDEQTRLSLAAELERVKPWAKHIPSINALS</sequence>
<dbReference type="Gene3D" id="3.90.1300.10">
    <property type="entry name" value="Amidase signature (AS) domain"/>
    <property type="match status" value="1"/>
</dbReference>
<gene>
    <name evidence="1" type="ORF">LF929_008070</name>
</gene>
<dbReference type="EMBL" id="CP162670">
    <property type="protein sequence ID" value="XDL26134.1"/>
    <property type="molecule type" value="Genomic_DNA"/>
</dbReference>
<dbReference type="SUPFAM" id="SSF75304">
    <property type="entry name" value="Amidase signature (AS) enzymes"/>
    <property type="match status" value="1"/>
</dbReference>
<dbReference type="InterPro" id="IPR036928">
    <property type="entry name" value="AS_sf"/>
</dbReference>
<reference evidence="1" key="1">
    <citation type="submission" date="2024-07" db="EMBL/GenBank/DDBJ databases">
        <authorList>
            <person name="Pedron J."/>
        </authorList>
    </citation>
    <scope>NUCLEOTIDE SEQUENCE</scope>
    <source>
        <strain evidence="1">A003-S1-M15</strain>
    </source>
</reference>
<evidence type="ECO:0008006" key="2">
    <source>
        <dbReference type="Google" id="ProtNLM"/>
    </source>
</evidence>
<name>A0AB39IVA1_9GAMM</name>
<protein>
    <recommendedName>
        <fullName evidence="2">Amidase</fullName>
    </recommendedName>
</protein>
<organism evidence="1">
    <name type="scientific">Dickeya oryzae</name>
    <dbReference type="NCBI Taxonomy" id="1240404"/>
    <lineage>
        <taxon>Bacteria</taxon>
        <taxon>Pseudomonadati</taxon>
        <taxon>Pseudomonadota</taxon>
        <taxon>Gammaproteobacteria</taxon>
        <taxon>Enterobacterales</taxon>
        <taxon>Pectobacteriaceae</taxon>
        <taxon>Dickeya</taxon>
    </lineage>
</organism>
<evidence type="ECO:0000313" key="1">
    <source>
        <dbReference type="EMBL" id="XDL26134.1"/>
    </source>
</evidence>
<accession>A0AB39IVA1</accession>